<protein>
    <submittedName>
        <fullName evidence="1">Uncharacterized protein</fullName>
    </submittedName>
</protein>
<reference evidence="2" key="1">
    <citation type="journal article" date="2019" name="Int. J. Syst. Evol. Microbiol.">
        <title>The Global Catalogue of Microorganisms (GCM) 10K type strain sequencing project: providing services to taxonomists for standard genome sequencing and annotation.</title>
        <authorList>
            <consortium name="The Broad Institute Genomics Platform"/>
            <consortium name="The Broad Institute Genome Sequencing Center for Infectious Disease"/>
            <person name="Wu L."/>
            <person name="Ma J."/>
        </authorList>
    </citation>
    <scope>NUCLEOTIDE SEQUENCE [LARGE SCALE GENOMIC DNA]</scope>
    <source>
        <strain evidence="2">CCUG 53519</strain>
    </source>
</reference>
<dbReference type="RefSeq" id="WP_251584913.1">
    <property type="nucleotide sequence ID" value="NZ_JBHTKX010000001.1"/>
</dbReference>
<dbReference type="Proteomes" id="UP001597169">
    <property type="component" value="Unassembled WGS sequence"/>
</dbReference>
<comment type="caution">
    <text evidence="1">The sequence shown here is derived from an EMBL/GenBank/DDBJ whole genome shotgun (WGS) entry which is preliminary data.</text>
</comment>
<keyword evidence="2" id="KW-1185">Reference proteome</keyword>
<evidence type="ECO:0000313" key="2">
    <source>
        <dbReference type="Proteomes" id="UP001597169"/>
    </source>
</evidence>
<proteinExistence type="predicted"/>
<gene>
    <name evidence="1" type="ORF">ACFQ3J_00390</name>
</gene>
<name>A0ABW3PS56_9BACL</name>
<organism evidence="1 2">
    <name type="scientific">Paenibacillus provencensis</name>
    <dbReference type="NCBI Taxonomy" id="441151"/>
    <lineage>
        <taxon>Bacteria</taxon>
        <taxon>Bacillati</taxon>
        <taxon>Bacillota</taxon>
        <taxon>Bacilli</taxon>
        <taxon>Bacillales</taxon>
        <taxon>Paenibacillaceae</taxon>
        <taxon>Paenibacillus</taxon>
    </lineage>
</organism>
<accession>A0ABW3PS56</accession>
<sequence length="62" mass="7168">MKEIKWSIGSLGEQTQKDKIEYVPTMRNNPKATDAERESTRLWNLMVNTLRDNGLMKEKGEG</sequence>
<dbReference type="EMBL" id="JBHTKX010000001">
    <property type="protein sequence ID" value="MFD1126632.1"/>
    <property type="molecule type" value="Genomic_DNA"/>
</dbReference>
<evidence type="ECO:0000313" key="1">
    <source>
        <dbReference type="EMBL" id="MFD1126632.1"/>
    </source>
</evidence>